<dbReference type="AlphaFoldDB" id="M5RR08"/>
<dbReference type="Proteomes" id="UP000011991">
    <property type="component" value="Unassembled WGS sequence"/>
</dbReference>
<accession>M5RR08</accession>
<proteinExistence type="predicted"/>
<sequence length="50" mass="5409">MGASTNASQPMSNERLKTVKLDQVRVSRNKHGLRLVSGNSGGSRKHVFAT</sequence>
<name>M5RR08_9BACT</name>
<dbReference type="EMBL" id="ANOG01000193">
    <property type="protein sequence ID" value="EMI21773.1"/>
    <property type="molecule type" value="Genomic_DNA"/>
</dbReference>
<organism evidence="1 2">
    <name type="scientific">Rhodopirellula maiorica SM1</name>
    <dbReference type="NCBI Taxonomy" id="1265738"/>
    <lineage>
        <taxon>Bacteria</taxon>
        <taxon>Pseudomonadati</taxon>
        <taxon>Planctomycetota</taxon>
        <taxon>Planctomycetia</taxon>
        <taxon>Pirellulales</taxon>
        <taxon>Pirellulaceae</taxon>
        <taxon>Novipirellula</taxon>
    </lineage>
</organism>
<protein>
    <submittedName>
        <fullName evidence="1">Uncharacterized protein</fullName>
    </submittedName>
</protein>
<evidence type="ECO:0000313" key="2">
    <source>
        <dbReference type="Proteomes" id="UP000011991"/>
    </source>
</evidence>
<gene>
    <name evidence="1" type="ORF">RMSM_01300</name>
</gene>
<evidence type="ECO:0000313" key="1">
    <source>
        <dbReference type="EMBL" id="EMI21773.1"/>
    </source>
</evidence>
<keyword evidence="2" id="KW-1185">Reference proteome</keyword>
<reference evidence="1 2" key="1">
    <citation type="journal article" date="2013" name="Mar. Genomics">
        <title>Expression of sulfatases in Rhodopirellula baltica and the diversity of sulfatases in the genus Rhodopirellula.</title>
        <authorList>
            <person name="Wegner C.E."/>
            <person name="Richter-Heitmann T."/>
            <person name="Klindworth A."/>
            <person name="Klockow C."/>
            <person name="Richter M."/>
            <person name="Achstetter T."/>
            <person name="Glockner F.O."/>
            <person name="Harder J."/>
        </authorList>
    </citation>
    <scope>NUCLEOTIDE SEQUENCE [LARGE SCALE GENOMIC DNA]</scope>
    <source>
        <strain evidence="1 2">SM1</strain>
    </source>
</reference>
<comment type="caution">
    <text evidence="1">The sequence shown here is derived from an EMBL/GenBank/DDBJ whole genome shotgun (WGS) entry which is preliminary data.</text>
</comment>